<dbReference type="GeneID" id="14872180"/>
<keyword evidence="5" id="KW-1185">Reference proteome</keyword>
<dbReference type="SUPFAM" id="SSF52058">
    <property type="entry name" value="L domain-like"/>
    <property type="match status" value="1"/>
</dbReference>
<dbReference type="Pfam" id="PF12807">
    <property type="entry name" value="eIF3_p135"/>
    <property type="match status" value="1"/>
</dbReference>
<dbReference type="GO" id="GO:0005737">
    <property type="term" value="C:cytoplasm"/>
    <property type="evidence" value="ECO:0007669"/>
    <property type="project" value="TreeGrafter"/>
</dbReference>
<evidence type="ECO:0000259" key="3">
    <source>
        <dbReference type="PROSITE" id="PS51823"/>
    </source>
</evidence>
<dbReference type="InterPro" id="IPR025697">
    <property type="entry name" value="CLU_dom"/>
</dbReference>
<proteinExistence type="predicted"/>
<dbReference type="InterPro" id="IPR027523">
    <property type="entry name" value="CLU_prot"/>
</dbReference>
<protein>
    <recommendedName>
        <fullName evidence="3">Clu domain-containing protein</fullName>
    </recommendedName>
</protein>
<feature type="compositionally biased region" description="Low complexity" evidence="2">
    <location>
        <begin position="95"/>
        <end position="111"/>
    </location>
</feature>
<keyword evidence="1" id="KW-0963">Cytoplasm</keyword>
<feature type="compositionally biased region" description="Acidic residues" evidence="2">
    <location>
        <begin position="44"/>
        <end position="58"/>
    </location>
</feature>
<dbReference type="GO" id="GO:0003729">
    <property type="term" value="F:mRNA binding"/>
    <property type="evidence" value="ECO:0007669"/>
    <property type="project" value="TreeGrafter"/>
</dbReference>
<dbReference type="InterPro" id="IPR033646">
    <property type="entry name" value="CLU-central"/>
</dbReference>
<evidence type="ECO:0000313" key="4">
    <source>
        <dbReference type="EMBL" id="EGG19946.1"/>
    </source>
</evidence>
<feature type="compositionally biased region" description="Pro residues" evidence="2">
    <location>
        <begin position="128"/>
        <end position="138"/>
    </location>
</feature>
<dbReference type="PANTHER" id="PTHR12601:SF24">
    <property type="entry name" value="CLU DOMAIN-CONTAINING PROTEIN"/>
    <property type="match status" value="1"/>
</dbReference>
<name>F4PVD2_CACFS</name>
<accession>F4PVD2</accession>
<dbReference type="InterPro" id="IPR011990">
    <property type="entry name" value="TPR-like_helical_dom_sf"/>
</dbReference>
<organism evidence="4 5">
    <name type="scientific">Cavenderia fasciculata</name>
    <name type="common">Slime mold</name>
    <name type="synonym">Dictyostelium fasciculatum</name>
    <dbReference type="NCBI Taxonomy" id="261658"/>
    <lineage>
        <taxon>Eukaryota</taxon>
        <taxon>Amoebozoa</taxon>
        <taxon>Evosea</taxon>
        <taxon>Eumycetozoa</taxon>
        <taxon>Dictyostelia</taxon>
        <taxon>Acytosteliales</taxon>
        <taxon>Cavenderiaceae</taxon>
        <taxon>Cavenderia</taxon>
    </lineage>
</organism>
<dbReference type="KEGG" id="dfa:DFA_07055"/>
<evidence type="ECO:0000313" key="5">
    <source>
        <dbReference type="Proteomes" id="UP000007797"/>
    </source>
</evidence>
<gene>
    <name evidence="4" type="ORF">DFA_07055</name>
</gene>
<dbReference type="OrthoDB" id="18768at2759"/>
<evidence type="ECO:0000256" key="2">
    <source>
        <dbReference type="SAM" id="MobiDB-lite"/>
    </source>
</evidence>
<feature type="domain" description="Clu" evidence="3">
    <location>
        <begin position="128"/>
        <end position="388"/>
    </location>
</feature>
<dbReference type="PANTHER" id="PTHR12601">
    <property type="entry name" value="EUKARYOTIC TRANSLATION INITIATION FACTOR 3 SUBUNIT EIF-3"/>
    <property type="match status" value="1"/>
</dbReference>
<sequence length="1255" mass="143764">MVGGDTDRARKLQKVTYSPLVLTLPIFTHTSNNPYQPLLSSSDNDNEDDDYDDEDDDSLIVGDNDGTSDTIVSSSPLQQQSSNSYSYSVFGDDNSTLTTSSPLSSSTTSYETIEEEDDKQTSSSSSSPPSPSSHPSPSYPLLLKEYFKVIQKSGRDWNKELQKLLFDSPNIEKFQKLTFLSYDFTMTAQSIGMTIIKEKHLPLDHKTIQPEPDLGGLAGGEKFMHRNIMFKFTQDPMVDSQTHLYGGSKPNEIAASKSAGNELRGLSTFFQNVVDLKNLGNNIHLPLMCIIDYYGYRLIAISILPITKNTIIYGSNDGGKTVNNVDNELSKMMKIIGDNMKLKGHISGAVNTSFIYGPGDLEIHKSTIDSKFYALDFGRLFPPLFPLKEKREIFYKLFRPEFLKLNSIALSSDVFSGWSSKDVDKSIHEQEVKLATDRLLNDHLKEMVVQLETDWTRGYLNFSSDLGIELHKKGMNLGLLGRIRSITNPFIQNEKNQTLVGLILCEMVARVLKQAYKQELCKLKIHHQSDSPVILATVQFLNRILSKKNSFWFLDIKQMIQEKYNQDHGLDVKELESSTDLLPSISLNRIIERFSTMVGLDLDSRIFCALNNNNSGLVVRVVTTDIKQIRPVLKHSNMIDRSNGIALYMQATQLIYSHIGRNRDEDLDQFIDQFNTDHSQEISLLLASREKLQMASRSSTTDASLYHLLGLVELELFKLRSNERDHLLASRSYLQISISFDSGSISALIALATVYSLLDNHDKAQDCFKQLINQKNCVNNETLVPLLYEGSLLYSTRYNNQGKLNRVSFHILLNLFNLIDDSTDLYSELISRLITIEMIYYGNDKYSQLYEMIESFQSPKESNFLNLVGPILEKIFSKYPNLLDDYKKDGNFLFGCLLVSNQNTCPSFFKKVGNWFENVDVSPFTFTLANKLYQYHFEKYCSLSTNHKTLQIRSRQQLELFIKTPKNILKLFIFGQDTLFGLLENQDLLKHFGATTRELIFEQMTIHSKPSDGLNHFKLLESIHFDNHFCSKSPIISMIINNFLMTLKRLTIGSYGYTDQPFQEELELEKFDMMESLHLGSSKYYQIKSFPKSLQTLTLSLGQRNILELVSIQCPNLHSIIINDPDSEFYHQQLYHLKLNRLQSFKYHCNGKNEYLEKNQFNQGLQCWIGLSKLFLMVYHPYDGWNDFFKNLPNLSSLTLQGNEHLNCTIQSKNLENLNHLRIISNHFETKRMDNFSKLKKLTLQNHQSLNDNSY</sequence>
<dbReference type="PROSITE" id="PS51823">
    <property type="entry name" value="CLU"/>
    <property type="match status" value="1"/>
</dbReference>
<feature type="compositionally biased region" description="Low complexity" evidence="2">
    <location>
        <begin position="73"/>
        <end position="88"/>
    </location>
</feature>
<dbReference type="Proteomes" id="UP000007797">
    <property type="component" value="Unassembled WGS sequence"/>
</dbReference>
<dbReference type="Pfam" id="PF13236">
    <property type="entry name" value="CLU"/>
    <property type="match status" value="1"/>
</dbReference>
<dbReference type="AlphaFoldDB" id="F4PVD2"/>
<reference evidence="5" key="1">
    <citation type="journal article" date="2011" name="Genome Res.">
        <title>Phylogeny-wide analysis of social amoeba genomes highlights ancient origins for complex intercellular communication.</title>
        <authorList>
            <person name="Heidel A.J."/>
            <person name="Lawal H.M."/>
            <person name="Felder M."/>
            <person name="Schilde C."/>
            <person name="Helps N.R."/>
            <person name="Tunggal B."/>
            <person name="Rivero F."/>
            <person name="John U."/>
            <person name="Schleicher M."/>
            <person name="Eichinger L."/>
            <person name="Platzer M."/>
            <person name="Noegel A.A."/>
            <person name="Schaap P."/>
            <person name="Gloeckner G."/>
        </authorList>
    </citation>
    <scope>NUCLEOTIDE SEQUENCE [LARGE SCALE GENOMIC DNA]</scope>
    <source>
        <strain evidence="5">SH3</strain>
    </source>
</reference>
<dbReference type="GO" id="GO:0048312">
    <property type="term" value="P:intracellular distribution of mitochondria"/>
    <property type="evidence" value="ECO:0007669"/>
    <property type="project" value="TreeGrafter"/>
</dbReference>
<feature type="region of interest" description="Disordered" evidence="2">
    <location>
        <begin position="31"/>
        <end position="138"/>
    </location>
</feature>
<dbReference type="EMBL" id="GL883013">
    <property type="protein sequence ID" value="EGG19946.1"/>
    <property type="molecule type" value="Genomic_DNA"/>
</dbReference>
<evidence type="ECO:0000256" key="1">
    <source>
        <dbReference type="ARBA" id="ARBA00022490"/>
    </source>
</evidence>
<dbReference type="Gene3D" id="1.25.40.10">
    <property type="entry name" value="Tetratricopeptide repeat domain"/>
    <property type="match status" value="1"/>
</dbReference>
<dbReference type="RefSeq" id="XP_004366929.1">
    <property type="nucleotide sequence ID" value="XM_004366872.1"/>
</dbReference>